<evidence type="ECO:0000256" key="6">
    <source>
        <dbReference type="ARBA" id="ARBA00022679"/>
    </source>
</evidence>
<evidence type="ECO:0000259" key="11">
    <source>
        <dbReference type="SMART" id="SM00642"/>
    </source>
</evidence>
<dbReference type="Gene3D" id="2.60.40.10">
    <property type="entry name" value="Immunoglobulins"/>
    <property type="match status" value="1"/>
</dbReference>
<comment type="pathway">
    <text evidence="2 9">Glycan biosynthesis; glycogen biosynthesis.</text>
</comment>
<dbReference type="FunFam" id="2.60.40.1180:FF:000002">
    <property type="entry name" value="1,4-alpha-glucan branching enzyme GlgB"/>
    <property type="match status" value="1"/>
</dbReference>
<dbReference type="InterPro" id="IPR013783">
    <property type="entry name" value="Ig-like_fold"/>
</dbReference>
<dbReference type="FunFam" id="3.20.20.80:FF:000003">
    <property type="entry name" value="1,4-alpha-glucan branching enzyme GlgB"/>
    <property type="match status" value="1"/>
</dbReference>
<dbReference type="PANTHER" id="PTHR43651">
    <property type="entry name" value="1,4-ALPHA-GLUCAN-BRANCHING ENZYME"/>
    <property type="match status" value="1"/>
</dbReference>
<gene>
    <name evidence="9" type="primary">glgB</name>
    <name evidence="12" type="ORF">A9A59_1249</name>
</gene>
<evidence type="ECO:0000256" key="2">
    <source>
        <dbReference type="ARBA" id="ARBA00004964"/>
    </source>
</evidence>
<dbReference type="EMBL" id="PDJQ01000001">
    <property type="protein sequence ID" value="PFG74041.1"/>
    <property type="molecule type" value="Genomic_DNA"/>
</dbReference>
<dbReference type="NCBIfam" id="NF008967">
    <property type="entry name" value="PRK12313.1"/>
    <property type="match status" value="1"/>
</dbReference>
<dbReference type="InterPro" id="IPR037439">
    <property type="entry name" value="Branching_enzy"/>
</dbReference>
<proteinExistence type="inferred from homology"/>
<evidence type="ECO:0000256" key="4">
    <source>
        <dbReference type="ARBA" id="ARBA00022600"/>
    </source>
</evidence>
<dbReference type="RefSeq" id="WP_181950229.1">
    <property type="nucleotide sequence ID" value="NZ_PDJQ01000001.1"/>
</dbReference>
<feature type="active site" description="Proton donor" evidence="9 10">
    <location>
        <position position="362"/>
    </location>
</feature>
<evidence type="ECO:0000313" key="13">
    <source>
        <dbReference type="Proteomes" id="UP000223071"/>
    </source>
</evidence>
<dbReference type="PANTHER" id="PTHR43651:SF3">
    <property type="entry name" value="1,4-ALPHA-GLUCAN-BRANCHING ENZYME"/>
    <property type="match status" value="1"/>
</dbReference>
<dbReference type="GO" id="GO:0005978">
    <property type="term" value="P:glycogen biosynthetic process"/>
    <property type="evidence" value="ECO:0007669"/>
    <property type="project" value="UniProtKB-UniRule"/>
</dbReference>
<evidence type="ECO:0000256" key="3">
    <source>
        <dbReference type="ARBA" id="ARBA00009000"/>
    </source>
</evidence>
<dbReference type="GO" id="GO:0004553">
    <property type="term" value="F:hydrolase activity, hydrolyzing O-glycosyl compounds"/>
    <property type="evidence" value="ECO:0007669"/>
    <property type="project" value="InterPro"/>
</dbReference>
<dbReference type="PIRSF" id="PIRSF000463">
    <property type="entry name" value="GlgB"/>
    <property type="match status" value="1"/>
</dbReference>
<dbReference type="AlphaFoldDB" id="A0A2A9HFX6"/>
<dbReference type="InterPro" id="IPR006407">
    <property type="entry name" value="GlgB"/>
</dbReference>
<evidence type="ECO:0000256" key="9">
    <source>
        <dbReference type="HAMAP-Rule" id="MF_00685"/>
    </source>
</evidence>
<evidence type="ECO:0000256" key="8">
    <source>
        <dbReference type="ARBA" id="ARBA00023277"/>
    </source>
</evidence>
<dbReference type="UniPathway" id="UPA00164"/>
<keyword evidence="5 9" id="KW-0328">Glycosyltransferase</keyword>
<dbReference type="CDD" id="cd02855">
    <property type="entry name" value="E_set_GBE_prok_N"/>
    <property type="match status" value="1"/>
</dbReference>
<keyword evidence="7 9" id="KW-0320">Glycogen biosynthesis</keyword>
<dbReference type="Pfam" id="PF02922">
    <property type="entry name" value="CBM_48"/>
    <property type="match status" value="1"/>
</dbReference>
<name>A0A2A9HFX6_TEPT2</name>
<comment type="catalytic activity">
    <reaction evidence="1 9">
        <text>Transfers a segment of a (1-&gt;4)-alpha-D-glucan chain to a primary hydroxy group in a similar glucan chain.</text>
        <dbReference type="EC" id="2.4.1.18"/>
    </reaction>
</comment>
<reference evidence="12 13" key="1">
    <citation type="submission" date="2017-09" db="EMBL/GenBank/DDBJ databases">
        <title>Sequencing the genomes of two abundant thermophiles in Great Basin hot springs: Thermocrinis jamiesonii and novel Chloroflexi Thermoflexus hugenholtzii.</title>
        <authorList>
            <person name="Hedlund B."/>
        </authorList>
    </citation>
    <scope>NUCLEOTIDE SEQUENCE [LARGE SCALE GENOMIC DNA]</scope>
    <source>
        <strain evidence="12 13">G233</strain>
    </source>
</reference>
<comment type="subunit">
    <text evidence="9">Monomer.</text>
</comment>
<evidence type="ECO:0000256" key="7">
    <source>
        <dbReference type="ARBA" id="ARBA00023056"/>
    </source>
</evidence>
<dbReference type="SUPFAM" id="SSF51445">
    <property type="entry name" value="(Trans)glycosidases"/>
    <property type="match status" value="1"/>
</dbReference>
<dbReference type="InterPro" id="IPR006047">
    <property type="entry name" value="GH13_cat_dom"/>
</dbReference>
<feature type="domain" description="Glycosyl hydrolase family 13 catalytic" evidence="11">
    <location>
        <begin position="152"/>
        <end position="496"/>
    </location>
</feature>
<dbReference type="Gene3D" id="3.20.20.80">
    <property type="entry name" value="Glycosidases"/>
    <property type="match status" value="1"/>
</dbReference>
<dbReference type="Pfam" id="PF02806">
    <property type="entry name" value="Alpha-amylase_C"/>
    <property type="match status" value="1"/>
</dbReference>
<keyword evidence="13" id="KW-1185">Reference proteome</keyword>
<dbReference type="NCBIfam" id="NF003811">
    <property type="entry name" value="PRK05402.1"/>
    <property type="match status" value="1"/>
</dbReference>
<dbReference type="GO" id="GO:0043169">
    <property type="term" value="F:cation binding"/>
    <property type="evidence" value="ECO:0007669"/>
    <property type="project" value="InterPro"/>
</dbReference>
<keyword evidence="4 9" id="KW-0321">Glycogen metabolism</keyword>
<dbReference type="InterPro" id="IPR006048">
    <property type="entry name" value="A-amylase/branching_C"/>
</dbReference>
<feature type="active site" description="Nucleophile" evidence="9 10">
    <location>
        <position position="309"/>
    </location>
</feature>
<dbReference type="SMART" id="SM00642">
    <property type="entry name" value="Aamy"/>
    <property type="match status" value="1"/>
</dbReference>
<evidence type="ECO:0000313" key="12">
    <source>
        <dbReference type="EMBL" id="PFG74041.1"/>
    </source>
</evidence>
<comment type="caution">
    <text evidence="12">The sequence shown here is derived from an EMBL/GenBank/DDBJ whole genome shotgun (WGS) entry which is preliminary data.</text>
</comment>
<keyword evidence="6 9" id="KW-0808">Transferase</keyword>
<dbReference type="SUPFAM" id="SSF51011">
    <property type="entry name" value="Glycosyl hydrolase domain"/>
    <property type="match status" value="1"/>
</dbReference>
<evidence type="ECO:0000256" key="1">
    <source>
        <dbReference type="ARBA" id="ARBA00000826"/>
    </source>
</evidence>
<comment type="similarity">
    <text evidence="3 9">Belongs to the glycosyl hydrolase 13 family. GlgB subfamily.</text>
</comment>
<dbReference type="InterPro" id="IPR044143">
    <property type="entry name" value="GlgB_N_E_set_prok"/>
</dbReference>
<dbReference type="GO" id="GO:0003844">
    <property type="term" value="F:1,4-alpha-glucan branching enzyme activity"/>
    <property type="evidence" value="ECO:0007669"/>
    <property type="project" value="UniProtKB-UniRule"/>
</dbReference>
<dbReference type="InterPro" id="IPR004193">
    <property type="entry name" value="Glyco_hydro_13_N"/>
</dbReference>
<comment type="function">
    <text evidence="9">Catalyzes the formation of the alpha-1,6-glucosidic linkages in glycogen by scission of a 1,4-alpha-linked oligosaccharide from growing alpha-1,4-glucan chains and the subsequent attachment of the oligosaccharide to the alpha-1,6 position.</text>
</comment>
<dbReference type="InterPro" id="IPR013780">
    <property type="entry name" value="Glyco_hydro_b"/>
</dbReference>
<protein>
    <recommendedName>
        <fullName evidence="9">1,4-alpha-glucan branching enzyme GlgB</fullName>
        <ecNumber evidence="9">2.4.1.18</ecNumber>
    </recommendedName>
    <alternativeName>
        <fullName evidence="9">1,4-alpha-D-glucan:1,4-alpha-D-glucan 6-glucosyl-transferase</fullName>
    </alternativeName>
    <alternativeName>
        <fullName evidence="9">Alpha-(1-&gt;4)-glucan branching enzyme</fullName>
    </alternativeName>
    <alternativeName>
        <fullName evidence="9">Glycogen branching enzyme</fullName>
        <shortName evidence="9">BE</shortName>
    </alternativeName>
</protein>
<dbReference type="EC" id="2.4.1.18" evidence="9"/>
<dbReference type="CDD" id="cd11322">
    <property type="entry name" value="AmyAc_Glg_BE"/>
    <property type="match status" value="1"/>
</dbReference>
<dbReference type="NCBIfam" id="TIGR01515">
    <property type="entry name" value="branching_enzym"/>
    <property type="match status" value="1"/>
</dbReference>
<accession>A0A2A9HFX6</accession>
<dbReference type="GO" id="GO:0005829">
    <property type="term" value="C:cytosol"/>
    <property type="evidence" value="ECO:0007669"/>
    <property type="project" value="TreeGrafter"/>
</dbReference>
<dbReference type="HAMAP" id="MF_00685">
    <property type="entry name" value="GlgB"/>
    <property type="match status" value="1"/>
</dbReference>
<evidence type="ECO:0000256" key="10">
    <source>
        <dbReference type="PIRSR" id="PIRSR000463-1"/>
    </source>
</evidence>
<dbReference type="Proteomes" id="UP000223071">
    <property type="component" value="Unassembled WGS sequence"/>
</dbReference>
<keyword evidence="8 9" id="KW-0119">Carbohydrate metabolism</keyword>
<evidence type="ECO:0000256" key="5">
    <source>
        <dbReference type="ARBA" id="ARBA00022676"/>
    </source>
</evidence>
<sequence>MSKRERDSAFGDLDLHLFNEGNHAGLYRLMGAHPVAGGVRFAVWAPNAGEVAVAGDFNGWDPAANELRCLGPSGVWEGVVPGAKAGDRYKYVIRNRETGEVLWKADPFAFQAELPPATASVVAGLEYAWGDADWMARRGEVNRHDRPIAIYEVHLGSWRRGPDGAMLGYRELAPLLAEHAVRHGFTHVELMPVMEHPFYGSWGYQVTGFFAPSSRWGSPQDLMYLVDTLHQAGVGVILDWVPSHFPDDAFALARFDGTHLYEHADPRRGYHPDWGSLVFNYGRHEVRSFLLSSAMFWLDVYHADGLRVDAVASMLYLDYSRKPGEWEPNVFGGREDLDAIRFLRKLNETVYLLAPGTQTVAEESTAWPMVSRPTWMGGLGFGFKWDMGWMHDTLLYFRKDPVHRKYHHNLLTFRALYGFTENFVLALSHDEVVHGKGSLLAKMPGDDWQKFANLRLLFAYQWTLPGKKLLFMGQEFGQWAEWNHDRELDWWLAGFDRHEGLARLVADLNRLYREYPALHATDHDPAGFEWIECDNADESTLAYLRRSPDGKREVAVALNFTPVPRVSHVIGVPHGGTWREVLNTDATEYWGSGMGNLGGVEAEAMPAHGRPWSLHIVLPPLGAVVFAHEEG</sequence>
<organism evidence="12 13">
    <name type="scientific">Tepidiforma thermophila (strain KCTC 52669 / CGMCC 1.13589 / G233)</name>
    <dbReference type="NCBI Taxonomy" id="2761530"/>
    <lineage>
        <taxon>Bacteria</taxon>
        <taxon>Bacillati</taxon>
        <taxon>Chloroflexota</taxon>
        <taxon>Tepidiformia</taxon>
        <taxon>Tepidiformales</taxon>
        <taxon>Tepidiformaceae</taxon>
        <taxon>Tepidiforma</taxon>
    </lineage>
</organism>
<dbReference type="Gene3D" id="2.60.40.1180">
    <property type="entry name" value="Golgi alpha-mannosidase II"/>
    <property type="match status" value="1"/>
</dbReference>
<dbReference type="InterPro" id="IPR017853">
    <property type="entry name" value="GH"/>
</dbReference>